<dbReference type="OrthoDB" id="9805856at2"/>
<dbReference type="Proteomes" id="UP000051248">
    <property type="component" value="Unassembled WGS sequence"/>
</dbReference>
<proteinExistence type="predicted"/>
<feature type="transmembrane region" description="Helical" evidence="2">
    <location>
        <begin position="88"/>
        <end position="110"/>
    </location>
</feature>
<evidence type="ECO:0000313" key="5">
    <source>
        <dbReference type="Proteomes" id="UP000051248"/>
    </source>
</evidence>
<dbReference type="EMBL" id="AZDZ01000002">
    <property type="protein sequence ID" value="KRK80935.1"/>
    <property type="molecule type" value="Genomic_DNA"/>
</dbReference>
<dbReference type="InterPro" id="IPR001387">
    <property type="entry name" value="Cro/C1-type_HTH"/>
</dbReference>
<keyword evidence="2" id="KW-1133">Transmembrane helix</keyword>
<protein>
    <submittedName>
        <fullName evidence="4">Transcriptional regulator, xre family</fullName>
    </submittedName>
</protein>
<dbReference type="PROSITE" id="PS50943">
    <property type="entry name" value="HTH_CROC1"/>
    <property type="match status" value="1"/>
</dbReference>
<reference evidence="4 5" key="1">
    <citation type="journal article" date="2015" name="Genome Announc.">
        <title>Expanding the biotechnology potential of lactobacilli through comparative genomics of 213 strains and associated genera.</title>
        <authorList>
            <person name="Sun Z."/>
            <person name="Harris H.M."/>
            <person name="McCann A."/>
            <person name="Guo C."/>
            <person name="Argimon S."/>
            <person name="Zhang W."/>
            <person name="Yang X."/>
            <person name="Jeffery I.B."/>
            <person name="Cooney J.C."/>
            <person name="Kagawa T.F."/>
            <person name="Liu W."/>
            <person name="Song Y."/>
            <person name="Salvetti E."/>
            <person name="Wrobel A."/>
            <person name="Rasinkangas P."/>
            <person name="Parkhill J."/>
            <person name="Rea M.C."/>
            <person name="O'Sullivan O."/>
            <person name="Ritari J."/>
            <person name="Douillard F.P."/>
            <person name="Paul Ross R."/>
            <person name="Yang R."/>
            <person name="Briner A.E."/>
            <person name="Felis G.E."/>
            <person name="de Vos W.M."/>
            <person name="Barrangou R."/>
            <person name="Klaenhammer T.R."/>
            <person name="Caufield P.W."/>
            <person name="Cui Y."/>
            <person name="Zhang H."/>
            <person name="O'Toole P.W."/>
        </authorList>
    </citation>
    <scope>NUCLEOTIDE SEQUENCE [LARGE SCALE GENOMIC DNA]</scope>
    <source>
        <strain evidence="4 5">DSM 19682</strain>
    </source>
</reference>
<keyword evidence="2" id="KW-0472">Membrane</keyword>
<dbReference type="STRING" id="1423775.FD03_GL001070"/>
<dbReference type="SMART" id="SM00530">
    <property type="entry name" value="HTH_XRE"/>
    <property type="match status" value="1"/>
</dbReference>
<name>A0A0R1KNP7_9LACO</name>
<dbReference type="SUPFAM" id="SSF47413">
    <property type="entry name" value="lambda repressor-like DNA-binding domains"/>
    <property type="match status" value="1"/>
</dbReference>
<dbReference type="GO" id="GO:0003677">
    <property type="term" value="F:DNA binding"/>
    <property type="evidence" value="ECO:0007669"/>
    <property type="project" value="UniProtKB-KW"/>
</dbReference>
<sequence>MELGNVIKDKRNELQLTQEQLATKLHVSRQTISKWENNETYPNLDILISISEILNLSTDELLKGENNNVVEKISLDVKGKKKYKKMVTLFYTAIAITMIFLGIFSIGHHYQVEKIDYFNPFLKTQTSYAILPVTNKPLPKKDIYIQTDAYGNGFWQYVQAGIIDKDEHWAMVQHKGSYVYSLKLIEKKYWGYPRGKYETLDYLPYDKKGPEPRTSSWNPFH</sequence>
<evidence type="ECO:0000256" key="1">
    <source>
        <dbReference type="ARBA" id="ARBA00023125"/>
    </source>
</evidence>
<dbReference type="InterPro" id="IPR010982">
    <property type="entry name" value="Lambda_DNA-bd_dom_sf"/>
</dbReference>
<dbReference type="CDD" id="cd00093">
    <property type="entry name" value="HTH_XRE"/>
    <property type="match status" value="1"/>
</dbReference>
<keyword evidence="2" id="KW-0812">Transmembrane</keyword>
<keyword evidence="5" id="KW-1185">Reference proteome</keyword>
<evidence type="ECO:0000256" key="2">
    <source>
        <dbReference type="SAM" id="Phobius"/>
    </source>
</evidence>
<dbReference type="PATRIC" id="fig|1423775.4.peg.1099"/>
<feature type="domain" description="HTH cro/C1-type" evidence="3">
    <location>
        <begin position="7"/>
        <end position="61"/>
    </location>
</feature>
<dbReference type="AlphaFoldDB" id="A0A0R1KNP7"/>
<dbReference type="PANTHER" id="PTHR46558:SF11">
    <property type="entry name" value="HTH-TYPE TRANSCRIPTIONAL REGULATOR XRE"/>
    <property type="match status" value="1"/>
</dbReference>
<dbReference type="Pfam" id="PF01381">
    <property type="entry name" value="HTH_3"/>
    <property type="match status" value="1"/>
</dbReference>
<evidence type="ECO:0000259" key="3">
    <source>
        <dbReference type="PROSITE" id="PS50943"/>
    </source>
</evidence>
<dbReference type="eggNOG" id="COG1396">
    <property type="taxonomic scope" value="Bacteria"/>
</dbReference>
<dbReference type="RefSeq" id="WP_025023580.1">
    <property type="nucleotide sequence ID" value="NZ_AZDZ01000002.1"/>
</dbReference>
<dbReference type="eggNOG" id="COG5294">
    <property type="taxonomic scope" value="Bacteria"/>
</dbReference>
<keyword evidence="1" id="KW-0238">DNA-binding</keyword>
<accession>A0A0R1KNP7</accession>
<gene>
    <name evidence="4" type="ORF">FD03_GL001070</name>
</gene>
<organism evidence="4 5">
    <name type="scientific">Companilactobacillus nodensis DSM 19682 = JCM 14932 = NBRC 107160</name>
    <dbReference type="NCBI Taxonomy" id="1423775"/>
    <lineage>
        <taxon>Bacteria</taxon>
        <taxon>Bacillati</taxon>
        <taxon>Bacillota</taxon>
        <taxon>Bacilli</taxon>
        <taxon>Lactobacillales</taxon>
        <taxon>Lactobacillaceae</taxon>
        <taxon>Companilactobacillus</taxon>
    </lineage>
</organism>
<comment type="caution">
    <text evidence="4">The sequence shown here is derived from an EMBL/GenBank/DDBJ whole genome shotgun (WGS) entry which is preliminary data.</text>
</comment>
<dbReference type="PANTHER" id="PTHR46558">
    <property type="entry name" value="TRACRIPTIONAL REGULATORY PROTEIN-RELATED-RELATED"/>
    <property type="match status" value="1"/>
</dbReference>
<evidence type="ECO:0000313" key="4">
    <source>
        <dbReference type="EMBL" id="KRK80935.1"/>
    </source>
</evidence>
<dbReference type="Gene3D" id="1.10.260.40">
    <property type="entry name" value="lambda repressor-like DNA-binding domains"/>
    <property type="match status" value="1"/>
</dbReference>